<dbReference type="InterPro" id="IPR036397">
    <property type="entry name" value="RNaseH_sf"/>
</dbReference>
<keyword evidence="3" id="KW-1185">Reference proteome</keyword>
<dbReference type="Pfam" id="PF09159">
    <property type="entry name" value="Ydc2-catalyt"/>
    <property type="match status" value="1"/>
</dbReference>
<dbReference type="GO" id="GO:0005739">
    <property type="term" value="C:mitochondrion"/>
    <property type="evidence" value="ECO:0007669"/>
    <property type="project" value="TreeGrafter"/>
</dbReference>
<dbReference type="VEuPathDB" id="FungiDB:G647_04712"/>
<dbReference type="GO" id="GO:0000403">
    <property type="term" value="F:Y-form DNA binding"/>
    <property type="evidence" value="ECO:0007669"/>
    <property type="project" value="TreeGrafter"/>
</dbReference>
<dbReference type="GO" id="GO:0000402">
    <property type="term" value="F:crossed form four-way junction DNA binding"/>
    <property type="evidence" value="ECO:0007669"/>
    <property type="project" value="TreeGrafter"/>
</dbReference>
<dbReference type="STRING" id="86049.A0A1C1D1J8"/>
<reference evidence="3" key="1">
    <citation type="submission" date="2015-07" db="EMBL/GenBank/DDBJ databases">
        <authorList>
            <person name="Teixeira M.M."/>
            <person name="Souza R.C."/>
            <person name="Almeida L.G."/>
            <person name="Vicente V.A."/>
            <person name="de Hoog S."/>
            <person name="Bocca A.L."/>
            <person name="de Almeida S.R."/>
            <person name="Vasconcelos A.T."/>
            <person name="Felipe M.S."/>
        </authorList>
    </citation>
    <scope>NUCLEOTIDE SEQUENCE [LARGE SCALE GENOMIC DNA]</scope>
    <source>
        <strain evidence="3">KSF</strain>
    </source>
</reference>
<dbReference type="OrthoDB" id="5552842at2759"/>
<gene>
    <name evidence="2" type="ORF">CLCR_03011</name>
</gene>
<evidence type="ECO:0000313" key="2">
    <source>
        <dbReference type="EMBL" id="OCT54604.1"/>
    </source>
</evidence>
<dbReference type="InterPro" id="IPR039197">
    <property type="entry name" value="Mrs1/Cce1"/>
</dbReference>
<dbReference type="GO" id="GO:0004520">
    <property type="term" value="F:DNA endonuclease activity"/>
    <property type="evidence" value="ECO:0007669"/>
    <property type="project" value="TreeGrafter"/>
</dbReference>
<dbReference type="GO" id="GO:0070336">
    <property type="term" value="F:flap-structured DNA binding"/>
    <property type="evidence" value="ECO:0007669"/>
    <property type="project" value="TreeGrafter"/>
</dbReference>
<organism evidence="2 3">
    <name type="scientific">Cladophialophora carrionii</name>
    <dbReference type="NCBI Taxonomy" id="86049"/>
    <lineage>
        <taxon>Eukaryota</taxon>
        <taxon>Fungi</taxon>
        <taxon>Dikarya</taxon>
        <taxon>Ascomycota</taxon>
        <taxon>Pezizomycotina</taxon>
        <taxon>Eurotiomycetes</taxon>
        <taxon>Chaetothyriomycetidae</taxon>
        <taxon>Chaetothyriales</taxon>
        <taxon>Herpotrichiellaceae</taxon>
        <taxon>Cladophialophora</taxon>
    </lineage>
</organism>
<dbReference type="AlphaFoldDB" id="A0A1C1D1J8"/>
<dbReference type="PANTHER" id="PTHR28072:SF1">
    <property type="entry name" value="CRUCIFORM CUTTING ENDONUCLEASE 1, MITOCHONDRIAL-RELATED"/>
    <property type="match status" value="1"/>
</dbReference>
<dbReference type="Gene3D" id="3.30.420.10">
    <property type="entry name" value="Ribonuclease H-like superfamily/Ribonuclease H"/>
    <property type="match status" value="1"/>
</dbReference>
<dbReference type="EMBL" id="LGRB01000003">
    <property type="protein sequence ID" value="OCT54604.1"/>
    <property type="molecule type" value="Genomic_DNA"/>
</dbReference>
<evidence type="ECO:0000259" key="1">
    <source>
        <dbReference type="Pfam" id="PF09159"/>
    </source>
</evidence>
<dbReference type="VEuPathDB" id="FungiDB:CLCR_03011"/>
<name>A0A1C1D1J8_9EURO</name>
<feature type="domain" description="Mitochondrial resolvase Ydc2 catalytic" evidence="1">
    <location>
        <begin position="59"/>
        <end position="306"/>
    </location>
</feature>
<dbReference type="CDD" id="cd16963">
    <property type="entry name" value="CCE1"/>
    <property type="match status" value="1"/>
</dbReference>
<proteinExistence type="predicted"/>
<dbReference type="eggNOG" id="ENOG502S4DK">
    <property type="taxonomic scope" value="Eukaryota"/>
</dbReference>
<dbReference type="InterPro" id="IPR012337">
    <property type="entry name" value="RNaseH-like_sf"/>
</dbReference>
<comment type="caution">
    <text evidence="2">The sequence shown here is derived from an EMBL/GenBank/DDBJ whole genome shotgun (WGS) entry which is preliminary data.</text>
</comment>
<accession>A0A1C1D1J8</accession>
<dbReference type="Proteomes" id="UP000094526">
    <property type="component" value="Unassembled WGS sequence"/>
</dbReference>
<dbReference type="InterPro" id="IPR015242">
    <property type="entry name" value="Ydc2_cat"/>
</dbReference>
<evidence type="ECO:0000313" key="3">
    <source>
        <dbReference type="Proteomes" id="UP000094526"/>
    </source>
</evidence>
<protein>
    <recommendedName>
        <fullName evidence="1">Mitochondrial resolvase Ydc2 catalytic domain-containing protein</fullName>
    </recommendedName>
</protein>
<dbReference type="SUPFAM" id="SSF53098">
    <property type="entry name" value="Ribonuclease H-like"/>
    <property type="match status" value="1"/>
</dbReference>
<dbReference type="PANTHER" id="PTHR28072">
    <property type="entry name" value="CRUCIFORM CUTTING ENDONUCLEASE 1, MITOCHONDRIAL-RELATED"/>
    <property type="match status" value="1"/>
</dbReference>
<sequence>MPLAKPWLDTLTTAKLHRLAIAIGAPCSGTKAVRIEGIRRAVTGVSSKDGGDASDLSLLSIDMGIRNLAFAHITASLQAANSAKYLQYTKPTLQAWRRLAVSEPLDVTNAVPISVRVGNASEVLASKESFEPVDYGLHAYKLINYMLQTCQPSHVLIERQRFRSGGGSAVQEWTIRVGVFEGMLYASLRTIIEERKLHLSVEPMQPSRVNRYWLEDCMRPSTRKLVGQEVKRAKIELAGDILREADANICVGNEMQPIVADFVSGCNKDSKSKPAANTGKMKLDDLADSLLQGLSWIKWQNNRRRIEVLGREAIDLDSGAVS</sequence>